<feature type="compositionally biased region" description="Polar residues" evidence="1">
    <location>
        <begin position="47"/>
        <end position="58"/>
    </location>
</feature>
<dbReference type="AlphaFoldDB" id="A0A9D4CTZ3"/>
<reference evidence="2" key="2">
    <citation type="submission" date="2020-11" db="EMBL/GenBank/DDBJ databases">
        <authorList>
            <person name="McCartney M.A."/>
            <person name="Auch B."/>
            <person name="Kono T."/>
            <person name="Mallez S."/>
            <person name="Becker A."/>
            <person name="Gohl D.M."/>
            <person name="Silverstein K.A.T."/>
            <person name="Koren S."/>
            <person name="Bechman K.B."/>
            <person name="Herman A."/>
            <person name="Abrahante J.E."/>
            <person name="Garbe J."/>
        </authorList>
    </citation>
    <scope>NUCLEOTIDE SEQUENCE</scope>
    <source>
        <strain evidence="2">Duluth1</strain>
        <tissue evidence="2">Whole animal</tissue>
    </source>
</reference>
<protein>
    <submittedName>
        <fullName evidence="2">Uncharacterized protein</fullName>
    </submittedName>
</protein>
<organism evidence="2 3">
    <name type="scientific">Dreissena polymorpha</name>
    <name type="common">Zebra mussel</name>
    <name type="synonym">Mytilus polymorpha</name>
    <dbReference type="NCBI Taxonomy" id="45954"/>
    <lineage>
        <taxon>Eukaryota</taxon>
        <taxon>Metazoa</taxon>
        <taxon>Spiralia</taxon>
        <taxon>Lophotrochozoa</taxon>
        <taxon>Mollusca</taxon>
        <taxon>Bivalvia</taxon>
        <taxon>Autobranchia</taxon>
        <taxon>Heteroconchia</taxon>
        <taxon>Euheterodonta</taxon>
        <taxon>Imparidentia</taxon>
        <taxon>Neoheterodontei</taxon>
        <taxon>Myida</taxon>
        <taxon>Dreissenoidea</taxon>
        <taxon>Dreissenidae</taxon>
        <taxon>Dreissena</taxon>
    </lineage>
</organism>
<sequence length="65" mass="7531">MCQIKSVHPALIAPRNCYLQATVEKPEAFQLHHRRRSRDRPLHDVWSASTPHLKNATQPAEDVNY</sequence>
<proteinExistence type="predicted"/>
<dbReference type="Proteomes" id="UP000828390">
    <property type="component" value="Unassembled WGS sequence"/>
</dbReference>
<name>A0A9D4CTZ3_DREPO</name>
<dbReference type="EMBL" id="JAIWYP010000012">
    <property type="protein sequence ID" value="KAH3730206.1"/>
    <property type="molecule type" value="Genomic_DNA"/>
</dbReference>
<reference evidence="2" key="1">
    <citation type="journal article" date="2019" name="bioRxiv">
        <title>The Genome of the Zebra Mussel, Dreissena polymorpha: A Resource for Invasive Species Research.</title>
        <authorList>
            <person name="McCartney M.A."/>
            <person name="Auch B."/>
            <person name="Kono T."/>
            <person name="Mallez S."/>
            <person name="Zhang Y."/>
            <person name="Obille A."/>
            <person name="Becker A."/>
            <person name="Abrahante J.E."/>
            <person name="Garbe J."/>
            <person name="Badalamenti J.P."/>
            <person name="Herman A."/>
            <person name="Mangelson H."/>
            <person name="Liachko I."/>
            <person name="Sullivan S."/>
            <person name="Sone E.D."/>
            <person name="Koren S."/>
            <person name="Silverstein K.A.T."/>
            <person name="Beckman K.B."/>
            <person name="Gohl D.M."/>
        </authorList>
    </citation>
    <scope>NUCLEOTIDE SEQUENCE</scope>
    <source>
        <strain evidence="2">Duluth1</strain>
        <tissue evidence="2">Whole animal</tissue>
    </source>
</reference>
<evidence type="ECO:0000256" key="1">
    <source>
        <dbReference type="SAM" id="MobiDB-lite"/>
    </source>
</evidence>
<accession>A0A9D4CTZ3</accession>
<comment type="caution">
    <text evidence="2">The sequence shown here is derived from an EMBL/GenBank/DDBJ whole genome shotgun (WGS) entry which is preliminary data.</text>
</comment>
<keyword evidence="3" id="KW-1185">Reference proteome</keyword>
<feature type="region of interest" description="Disordered" evidence="1">
    <location>
        <begin position="31"/>
        <end position="65"/>
    </location>
</feature>
<evidence type="ECO:0000313" key="3">
    <source>
        <dbReference type="Proteomes" id="UP000828390"/>
    </source>
</evidence>
<evidence type="ECO:0000313" key="2">
    <source>
        <dbReference type="EMBL" id="KAH3730206.1"/>
    </source>
</evidence>
<gene>
    <name evidence="2" type="ORF">DPMN_056187</name>
</gene>